<accession>A0AAD5REV5</accession>
<keyword evidence="3 7" id="KW-0158">Chromosome</keyword>
<dbReference type="SUPFAM" id="SSF46785">
    <property type="entry name" value="Winged helix' DNA-binding domain"/>
    <property type="match status" value="1"/>
</dbReference>
<dbReference type="InterPro" id="IPR036390">
    <property type="entry name" value="WH_DNA-bd_sf"/>
</dbReference>
<protein>
    <recommendedName>
        <fullName evidence="9">H15 domain-containing protein</fullName>
    </recommendedName>
</protein>
<comment type="subcellular location">
    <subcellularLocation>
        <location evidence="2">Chromosome</location>
    </subcellularLocation>
    <subcellularLocation>
        <location evidence="1 7">Nucleus</location>
    </subcellularLocation>
</comment>
<dbReference type="PANTHER" id="PTHR11467:SF36">
    <property type="entry name" value="HISTONE 24-RELATED"/>
    <property type="match status" value="1"/>
</dbReference>
<sequence length="199" mass="21223">MSEVAAAPATAPTSQATKKTKQASKAKSEKKPRTSPRHPVYGAMIKSAIKELKDRRGVSKQAILKYIVQKYKVPDNEKQINARLRAALKRGLQSGLLTQATGSGAAGRFRLAEKSSHEAAPKAAKKPKVKRSKPKPKESAPAPANKEVKKEKSSSSPKKTVKPKAKSAKSPQKAAPKKKAAAKSKASKKTTKKAAPTKA</sequence>
<evidence type="ECO:0000259" key="9">
    <source>
        <dbReference type="PROSITE" id="PS51504"/>
    </source>
</evidence>
<evidence type="ECO:0000256" key="8">
    <source>
        <dbReference type="SAM" id="MobiDB-lite"/>
    </source>
</evidence>
<dbReference type="GO" id="GO:0030527">
    <property type="term" value="F:structural constituent of chromatin"/>
    <property type="evidence" value="ECO:0007669"/>
    <property type="project" value="InterPro"/>
</dbReference>
<evidence type="ECO:0000313" key="11">
    <source>
        <dbReference type="Proteomes" id="UP001196413"/>
    </source>
</evidence>
<gene>
    <name evidence="10" type="ORF">KIN20_038240</name>
</gene>
<organism evidence="10 11">
    <name type="scientific">Parelaphostrongylus tenuis</name>
    <name type="common">Meningeal worm</name>
    <dbReference type="NCBI Taxonomy" id="148309"/>
    <lineage>
        <taxon>Eukaryota</taxon>
        <taxon>Metazoa</taxon>
        <taxon>Ecdysozoa</taxon>
        <taxon>Nematoda</taxon>
        <taxon>Chromadorea</taxon>
        <taxon>Rhabditida</taxon>
        <taxon>Rhabditina</taxon>
        <taxon>Rhabditomorpha</taxon>
        <taxon>Strongyloidea</taxon>
        <taxon>Metastrongylidae</taxon>
        <taxon>Parelaphostrongylus</taxon>
    </lineage>
</organism>
<dbReference type="GO" id="GO:0006334">
    <property type="term" value="P:nucleosome assembly"/>
    <property type="evidence" value="ECO:0007669"/>
    <property type="project" value="InterPro"/>
</dbReference>
<dbReference type="GO" id="GO:0030261">
    <property type="term" value="P:chromosome condensation"/>
    <property type="evidence" value="ECO:0007669"/>
    <property type="project" value="TreeGrafter"/>
</dbReference>
<dbReference type="GO" id="GO:0000786">
    <property type="term" value="C:nucleosome"/>
    <property type="evidence" value="ECO:0007669"/>
    <property type="project" value="InterPro"/>
</dbReference>
<feature type="compositionally biased region" description="Basic residues" evidence="8">
    <location>
        <begin position="123"/>
        <end position="134"/>
    </location>
</feature>
<evidence type="ECO:0000256" key="7">
    <source>
        <dbReference type="RuleBase" id="RU003894"/>
    </source>
</evidence>
<evidence type="ECO:0000313" key="10">
    <source>
        <dbReference type="EMBL" id="KAJ1375017.1"/>
    </source>
</evidence>
<dbReference type="Pfam" id="PF00538">
    <property type="entry name" value="Linker_histone"/>
    <property type="match status" value="1"/>
</dbReference>
<feature type="compositionally biased region" description="Low complexity" evidence="8">
    <location>
        <begin position="1"/>
        <end position="17"/>
    </location>
</feature>
<dbReference type="PRINTS" id="PR00624">
    <property type="entry name" value="HISTONEH5"/>
</dbReference>
<evidence type="ECO:0000256" key="6">
    <source>
        <dbReference type="ARBA" id="ARBA00023242"/>
    </source>
</evidence>
<dbReference type="Gene3D" id="1.10.10.10">
    <property type="entry name" value="Winged helix-like DNA-binding domain superfamily/Winged helix DNA-binding domain"/>
    <property type="match status" value="1"/>
</dbReference>
<dbReference type="InterPro" id="IPR036388">
    <property type="entry name" value="WH-like_DNA-bd_sf"/>
</dbReference>
<feature type="domain" description="H15" evidence="9">
    <location>
        <begin position="37"/>
        <end position="113"/>
    </location>
</feature>
<evidence type="ECO:0000256" key="3">
    <source>
        <dbReference type="ARBA" id="ARBA00022454"/>
    </source>
</evidence>
<dbReference type="PANTHER" id="PTHR11467">
    <property type="entry name" value="HISTONE H1"/>
    <property type="match status" value="1"/>
</dbReference>
<keyword evidence="4" id="KW-0007">Acetylation</keyword>
<dbReference type="GO" id="GO:0031492">
    <property type="term" value="F:nucleosomal DNA binding"/>
    <property type="evidence" value="ECO:0007669"/>
    <property type="project" value="TreeGrafter"/>
</dbReference>
<dbReference type="FunFam" id="1.10.10.10:FF:000140">
    <property type="entry name" value="Histone H1.0"/>
    <property type="match status" value="1"/>
</dbReference>
<feature type="region of interest" description="Disordered" evidence="8">
    <location>
        <begin position="1"/>
        <end position="42"/>
    </location>
</feature>
<dbReference type="CDD" id="cd00073">
    <property type="entry name" value="H15"/>
    <property type="match status" value="1"/>
</dbReference>
<comment type="caution">
    <text evidence="10">The sequence shown here is derived from an EMBL/GenBank/DDBJ whole genome shotgun (WGS) entry which is preliminary data.</text>
</comment>
<dbReference type="SMART" id="SM00526">
    <property type="entry name" value="H15"/>
    <property type="match status" value="1"/>
</dbReference>
<keyword evidence="6 7" id="KW-0539">Nucleus</keyword>
<dbReference type="GO" id="GO:0003690">
    <property type="term" value="F:double-stranded DNA binding"/>
    <property type="evidence" value="ECO:0007669"/>
    <property type="project" value="TreeGrafter"/>
</dbReference>
<dbReference type="EMBL" id="JAHQIW010007501">
    <property type="protein sequence ID" value="KAJ1375017.1"/>
    <property type="molecule type" value="Genomic_DNA"/>
</dbReference>
<name>A0AAD5REV5_PARTN</name>
<proteinExistence type="inferred from homology"/>
<feature type="compositionally biased region" description="Basic and acidic residues" evidence="8">
    <location>
        <begin position="110"/>
        <end position="120"/>
    </location>
</feature>
<dbReference type="GO" id="GO:0045910">
    <property type="term" value="P:negative regulation of DNA recombination"/>
    <property type="evidence" value="ECO:0007669"/>
    <property type="project" value="TreeGrafter"/>
</dbReference>
<dbReference type="AlphaFoldDB" id="A0AAD5REV5"/>
<dbReference type="GO" id="GO:0005634">
    <property type="term" value="C:nucleus"/>
    <property type="evidence" value="ECO:0007669"/>
    <property type="project" value="UniProtKB-SubCell"/>
</dbReference>
<keyword evidence="11" id="KW-1185">Reference proteome</keyword>
<evidence type="ECO:0000256" key="5">
    <source>
        <dbReference type="ARBA" id="ARBA00023125"/>
    </source>
</evidence>
<dbReference type="Proteomes" id="UP001196413">
    <property type="component" value="Unassembled WGS sequence"/>
</dbReference>
<evidence type="ECO:0000256" key="1">
    <source>
        <dbReference type="ARBA" id="ARBA00004123"/>
    </source>
</evidence>
<feature type="compositionally biased region" description="Basic residues" evidence="8">
    <location>
        <begin position="175"/>
        <end position="192"/>
    </location>
</feature>
<dbReference type="InterPro" id="IPR005818">
    <property type="entry name" value="Histone_H1/H5_H15"/>
</dbReference>
<evidence type="ECO:0000256" key="2">
    <source>
        <dbReference type="ARBA" id="ARBA00004286"/>
    </source>
</evidence>
<keyword evidence="5 7" id="KW-0238">DNA-binding</keyword>
<comment type="similarity">
    <text evidence="7">Belongs to the histone H1/H5 family.</text>
</comment>
<dbReference type="PROSITE" id="PS51504">
    <property type="entry name" value="H15"/>
    <property type="match status" value="1"/>
</dbReference>
<evidence type="ECO:0000256" key="4">
    <source>
        <dbReference type="ARBA" id="ARBA00022990"/>
    </source>
</evidence>
<reference evidence="10" key="1">
    <citation type="submission" date="2021-06" db="EMBL/GenBank/DDBJ databases">
        <title>Parelaphostrongylus tenuis whole genome reference sequence.</title>
        <authorList>
            <person name="Garwood T.J."/>
            <person name="Larsen P.A."/>
            <person name="Fountain-Jones N.M."/>
            <person name="Garbe J.R."/>
            <person name="Macchietto M.G."/>
            <person name="Kania S.A."/>
            <person name="Gerhold R.W."/>
            <person name="Richards J.E."/>
            <person name="Wolf T.M."/>
        </authorList>
    </citation>
    <scope>NUCLEOTIDE SEQUENCE</scope>
    <source>
        <strain evidence="10">MNPRO001-30</strain>
        <tissue evidence="10">Meninges</tissue>
    </source>
</reference>
<feature type="region of interest" description="Disordered" evidence="8">
    <location>
        <begin position="96"/>
        <end position="199"/>
    </location>
</feature>
<dbReference type="InterPro" id="IPR005819">
    <property type="entry name" value="H1/H5"/>
</dbReference>